<dbReference type="InterPro" id="IPR001214">
    <property type="entry name" value="SET_dom"/>
</dbReference>
<dbReference type="AlphaFoldDB" id="A0A5N5D9V5"/>
<keyword evidence="3" id="KW-1185">Reference proteome</keyword>
<dbReference type="PANTHER" id="PTHR12197:SF294">
    <property type="entry name" value="POTENTIAL PROTEIN LYSINE METHYLTRANSFERASE SET6"/>
    <property type="match status" value="1"/>
</dbReference>
<dbReference type="Gene3D" id="2.170.270.10">
    <property type="entry name" value="SET domain"/>
    <property type="match status" value="1"/>
</dbReference>
<dbReference type="PANTHER" id="PTHR12197">
    <property type="entry name" value="HISTONE-LYSINE N-METHYLTRANSFERASE SMYD"/>
    <property type="match status" value="1"/>
</dbReference>
<reference evidence="2 3" key="1">
    <citation type="journal article" date="2019" name="Sci. Rep.">
        <title>A multi-omics analysis of the grapevine pathogen Lasiodiplodia theobromae reveals that temperature affects the expression of virulence- and pathogenicity-related genes.</title>
        <authorList>
            <person name="Felix C."/>
            <person name="Meneses R."/>
            <person name="Goncalves M.F.M."/>
            <person name="Tilleman L."/>
            <person name="Duarte A.S."/>
            <person name="Jorrin-Novo J.V."/>
            <person name="Van de Peer Y."/>
            <person name="Deforce D."/>
            <person name="Van Nieuwerburgh F."/>
            <person name="Esteves A.C."/>
            <person name="Alves A."/>
        </authorList>
    </citation>
    <scope>NUCLEOTIDE SEQUENCE [LARGE SCALE GENOMIC DNA]</scope>
    <source>
        <strain evidence="2 3">LA-SOL3</strain>
    </source>
</reference>
<dbReference type="PROSITE" id="PS50280">
    <property type="entry name" value="SET"/>
    <property type="match status" value="1"/>
</dbReference>
<feature type="domain" description="SET" evidence="1">
    <location>
        <begin position="15"/>
        <end position="314"/>
    </location>
</feature>
<dbReference type="Pfam" id="PF00856">
    <property type="entry name" value="SET"/>
    <property type="match status" value="1"/>
</dbReference>
<protein>
    <recommendedName>
        <fullName evidence="1">SET domain-containing protein</fullName>
    </recommendedName>
</protein>
<proteinExistence type="predicted"/>
<dbReference type="CDD" id="cd08161">
    <property type="entry name" value="SET"/>
    <property type="match status" value="1"/>
</dbReference>
<dbReference type="EMBL" id="VCHE01000042">
    <property type="protein sequence ID" value="KAB2574548.1"/>
    <property type="molecule type" value="Genomic_DNA"/>
</dbReference>
<name>A0A5N5D9V5_9PEZI</name>
<dbReference type="GO" id="GO:0005634">
    <property type="term" value="C:nucleus"/>
    <property type="evidence" value="ECO:0007669"/>
    <property type="project" value="TreeGrafter"/>
</dbReference>
<evidence type="ECO:0000313" key="3">
    <source>
        <dbReference type="Proteomes" id="UP000325902"/>
    </source>
</evidence>
<dbReference type="OrthoDB" id="1028014at2759"/>
<evidence type="ECO:0000313" key="2">
    <source>
        <dbReference type="EMBL" id="KAB2574548.1"/>
    </source>
</evidence>
<dbReference type="SUPFAM" id="SSF82199">
    <property type="entry name" value="SET domain"/>
    <property type="match status" value="1"/>
</dbReference>
<gene>
    <name evidence="2" type="primary">SET6</name>
    <name evidence="2" type="ORF">DBV05_g6775</name>
</gene>
<evidence type="ECO:0000259" key="1">
    <source>
        <dbReference type="PROSITE" id="PS50280"/>
    </source>
</evidence>
<dbReference type="InterPro" id="IPR046341">
    <property type="entry name" value="SET_dom_sf"/>
</dbReference>
<comment type="caution">
    <text evidence="2">The sequence shown here is derived from an EMBL/GenBank/DDBJ whole genome shotgun (WGS) entry which is preliminary data.</text>
</comment>
<accession>A0A5N5D9V5</accession>
<organism evidence="2 3">
    <name type="scientific">Lasiodiplodia theobromae</name>
    <dbReference type="NCBI Taxonomy" id="45133"/>
    <lineage>
        <taxon>Eukaryota</taxon>
        <taxon>Fungi</taxon>
        <taxon>Dikarya</taxon>
        <taxon>Ascomycota</taxon>
        <taxon>Pezizomycotina</taxon>
        <taxon>Dothideomycetes</taxon>
        <taxon>Dothideomycetes incertae sedis</taxon>
        <taxon>Botryosphaeriales</taxon>
        <taxon>Botryosphaeriaceae</taxon>
        <taxon>Lasiodiplodia</taxon>
    </lineage>
</organism>
<sequence length="347" mass="38264">MNGVEGIPHGAPVSPVFAVQETPSAGRAVFATSDIAKGTPLWVADTPSANVILREYRRELCAQCFTYNRGREWKIRDNSVGFAFCSISCQQEWTDTLGQEGVQAWKEVEKLNKGCSREREMVDAISSIPTEDDIKLAWNVASAMTPLILAARSSIPRPNKPARRALAFALQAPVVPDVLSMLLSGILARSRDPDAWASILALWPNHQPYKSADDLKEHVSSFLQLVAVLPPTLLPFATAETCHMLATRDSMNSFGIRSLDDDGAEFFGYGVWTSASYFNHSCSPNVEKKRVGLAWHFTAGRDICKGEELCITYLSGEERALNTDARRRLLMNSWGFKCVCDKCTAGL</sequence>
<dbReference type="InterPro" id="IPR050869">
    <property type="entry name" value="H3K4_H4K5_MeTrfase"/>
</dbReference>
<dbReference type="CDD" id="cd20071">
    <property type="entry name" value="SET_SMYD"/>
    <property type="match status" value="1"/>
</dbReference>
<dbReference type="Proteomes" id="UP000325902">
    <property type="component" value="Unassembled WGS sequence"/>
</dbReference>